<evidence type="ECO:0000313" key="2">
    <source>
        <dbReference type="Proteomes" id="UP001180081"/>
    </source>
</evidence>
<dbReference type="Proteomes" id="UP001180081">
    <property type="component" value="Unassembled WGS sequence"/>
</dbReference>
<reference evidence="1" key="1">
    <citation type="journal article" date="2014" name="Int. J. Syst. Evol. Microbiol.">
        <title>Complete genome of a new Firmicutes species belonging to the dominant human colonic microbiota ('Ruminococcus bicirculans') reveals two chromosomes and a selective capacity to utilize plant glucans.</title>
        <authorList>
            <consortium name="NISC Comparative Sequencing Program"/>
            <person name="Wegmann U."/>
            <person name="Louis P."/>
            <person name="Goesmann A."/>
            <person name="Henrissat B."/>
            <person name="Duncan S.H."/>
            <person name="Flint H.J."/>
        </authorList>
    </citation>
    <scope>NUCLEOTIDE SEQUENCE</scope>
    <source>
        <strain evidence="1">CECT 7703</strain>
    </source>
</reference>
<protein>
    <submittedName>
        <fullName evidence="1">Uncharacterized protein</fullName>
    </submittedName>
</protein>
<evidence type="ECO:0000313" key="1">
    <source>
        <dbReference type="EMBL" id="MDN3577707.1"/>
    </source>
</evidence>
<sequence>MKPVGTAIRMGPVDGTEGAAPAMILTGWPSSDGEFMVIEAQRNKQAKGAGFSCRENFKDGLYLPVLT</sequence>
<dbReference type="RefSeq" id="WP_290333125.1">
    <property type="nucleotide sequence ID" value="NZ_JAUFPU010000010.1"/>
</dbReference>
<gene>
    <name evidence="1" type="ORF">QWZ03_13080</name>
</gene>
<reference evidence="1" key="2">
    <citation type="submission" date="2023-06" db="EMBL/GenBank/DDBJ databases">
        <authorList>
            <person name="Lucena T."/>
            <person name="Sun Q."/>
        </authorList>
    </citation>
    <scope>NUCLEOTIDE SEQUENCE</scope>
    <source>
        <strain evidence="1">CECT 7703</strain>
    </source>
</reference>
<comment type="caution">
    <text evidence="1">The sequence shown here is derived from an EMBL/GenBank/DDBJ whole genome shotgun (WGS) entry which is preliminary data.</text>
</comment>
<accession>A0ABT8B7G0</accession>
<name>A0ABT8B7G0_9NEIS</name>
<keyword evidence="2" id="KW-1185">Reference proteome</keyword>
<dbReference type="EMBL" id="JAUFPU010000010">
    <property type="protein sequence ID" value="MDN3577707.1"/>
    <property type="molecule type" value="Genomic_DNA"/>
</dbReference>
<proteinExistence type="predicted"/>
<organism evidence="1 2">
    <name type="scientific">Chitinimonas viridis</name>
    <dbReference type="NCBI Taxonomy" id="664880"/>
    <lineage>
        <taxon>Bacteria</taxon>
        <taxon>Pseudomonadati</taxon>
        <taxon>Pseudomonadota</taxon>
        <taxon>Betaproteobacteria</taxon>
        <taxon>Neisseriales</taxon>
        <taxon>Chitinibacteraceae</taxon>
        <taxon>Chitinimonas</taxon>
    </lineage>
</organism>